<name>A0ABD2WAX3_9HYME</name>
<keyword evidence="4" id="KW-1185">Reference proteome</keyword>
<dbReference type="AlphaFoldDB" id="A0ABD2WAX3"/>
<dbReference type="Proteomes" id="UP001627154">
    <property type="component" value="Unassembled WGS sequence"/>
</dbReference>
<feature type="region of interest" description="Disordered" evidence="2">
    <location>
        <begin position="426"/>
        <end position="459"/>
    </location>
</feature>
<organism evidence="3 4">
    <name type="scientific">Trichogramma kaykai</name>
    <dbReference type="NCBI Taxonomy" id="54128"/>
    <lineage>
        <taxon>Eukaryota</taxon>
        <taxon>Metazoa</taxon>
        <taxon>Ecdysozoa</taxon>
        <taxon>Arthropoda</taxon>
        <taxon>Hexapoda</taxon>
        <taxon>Insecta</taxon>
        <taxon>Pterygota</taxon>
        <taxon>Neoptera</taxon>
        <taxon>Endopterygota</taxon>
        <taxon>Hymenoptera</taxon>
        <taxon>Apocrita</taxon>
        <taxon>Proctotrupomorpha</taxon>
        <taxon>Chalcidoidea</taxon>
        <taxon>Trichogrammatidae</taxon>
        <taxon>Trichogramma</taxon>
    </lineage>
</organism>
<proteinExistence type="predicted"/>
<evidence type="ECO:0000313" key="4">
    <source>
        <dbReference type="Proteomes" id="UP001627154"/>
    </source>
</evidence>
<sequence>MGLLKSIMEIGPGKTIEDNDELDENLHKNSILLQELLEFESTSISNICRPKNLTDLIESPNFLTSVVTNVDKCPGEILLMILKFSLSCHLPLTKITSLFQLVNSLFSNSILPNSMYFIDKIFNSSVDAQFHGICPNCNIYIGKLQDKESFVTCENCETRIDLSHPSCENVFMIIDPSETIQTLLKEHEDYYQHIINERKYDGFLRKIYDGQIRDKDEKPPNLLPSIQANEREQKTGINIPYTIPTPPIFQQSLYPSVESFGSLQASEKNELEKQSAHLNRLSQLSINDTIVKQLYRSLEELQTEQAIKEKQQNKQKKTHASCDNLPQMLCTIQPINRCQVKHKISSEIQETTEKKFKSMENVVVPPSSTMLNLFPKLSKDQRYRKNKKEIESSMMDELSSCYDTDNLRRDYVPVKVEKNRHVEYRKRKKNDDMYKEKEKKRHQISRQQKKQNLESNSLEEEFRESEKQWYRKSEKQRHREYRDRLLQNQLDDSTNFMNNAINFRNNEQQNTNVKEKYIVTETDKNIDGANLQDASEAMFTEIIMDFQIITEEYSVAQYVIEYVNKTNRGISNLQRQIIETMDEHPEFSIVEITRKMSVDMLNSVEMSSQEAAWYLLRKQMSKSSIAVIYINTCWPIDRERIKKTQREIDKLDENDIGIWKENHFEKYEKRPEHLNDVTSAQFVAKYYLNTKNEYVERD</sequence>
<comment type="caution">
    <text evidence="3">The sequence shown here is derived from an EMBL/GenBank/DDBJ whole genome shotgun (WGS) entry which is preliminary data.</text>
</comment>
<reference evidence="3 4" key="1">
    <citation type="journal article" date="2024" name="bioRxiv">
        <title>A reference genome for Trichogramma kaykai: A tiny desert-dwelling parasitoid wasp with competing sex-ratio distorters.</title>
        <authorList>
            <person name="Culotta J."/>
            <person name="Lindsey A.R."/>
        </authorList>
    </citation>
    <scope>NUCLEOTIDE SEQUENCE [LARGE SCALE GENOMIC DNA]</scope>
    <source>
        <strain evidence="3 4">KSX58</strain>
    </source>
</reference>
<accession>A0ABD2WAX3</accession>
<gene>
    <name evidence="3" type="ORF">TKK_015164</name>
</gene>
<evidence type="ECO:0000256" key="2">
    <source>
        <dbReference type="SAM" id="MobiDB-lite"/>
    </source>
</evidence>
<evidence type="ECO:0000313" key="3">
    <source>
        <dbReference type="EMBL" id="KAL3389801.1"/>
    </source>
</evidence>
<feature type="compositionally biased region" description="Basic residues" evidence="2">
    <location>
        <begin position="438"/>
        <end position="449"/>
    </location>
</feature>
<protein>
    <submittedName>
        <fullName evidence="3">Uncharacterized protein</fullName>
    </submittedName>
</protein>
<evidence type="ECO:0000256" key="1">
    <source>
        <dbReference type="SAM" id="Coils"/>
    </source>
</evidence>
<feature type="coiled-coil region" evidence="1">
    <location>
        <begin position="291"/>
        <end position="318"/>
    </location>
</feature>
<keyword evidence="1" id="KW-0175">Coiled coil</keyword>
<dbReference type="EMBL" id="JBJJXI010000122">
    <property type="protein sequence ID" value="KAL3389801.1"/>
    <property type="molecule type" value="Genomic_DNA"/>
</dbReference>